<feature type="compositionally biased region" description="Basic and acidic residues" evidence="1">
    <location>
        <begin position="53"/>
        <end position="69"/>
    </location>
</feature>
<feature type="compositionally biased region" description="Basic and acidic residues" evidence="1">
    <location>
        <begin position="280"/>
        <end position="293"/>
    </location>
</feature>
<dbReference type="AlphaFoldDB" id="A0A9P6E6G7"/>
<keyword evidence="2" id="KW-0472">Membrane</keyword>
<sequence length="512" mass="53776">MAPPLAGKPPFATDKPDSFYEDSAQPSTKPLRIRQQQDDPNKRSSAYDMYENYLKDAPEKREQAQDKSKLAASPPGSNRNSGIGNLLLNMDDSDSDDDDDDDRGRSASGPTKTAPPPPPQSLSQSPPAKAPSPKPIAAPRPGYAAPIAALNFSASPSPSQSPPQLSPGPPGMRMPMPPPAAAQMGGGGGGPHPNNPFEPPQQRNMNPFVQNPFEPPLAQHIRGGAPPSPGIGAGPPRLPFGRPMPPGSPAPSIHSSTPHPLLPPMTPIRPAFISPSKSPSPDEKSAEKSKEEEPSNGATASVKFRPSLPNSRKIMRGNTEETLLPSRGQKGDDFWRRFSIVAKDPQFSPRSESSWLKKTRSGSSQLSRWVWIIGILLILVILGGVGVGVYFTRNNPSHQQPKAIGGAAANSDVPVATAAVAAGGGGGAVGSGTKPTTVAGLAPGQRPTVDPASVKHVSPTNTVARRAVEWPAPTDGAAMKNISRSSGVDAHAVQVGVKRHLEKRRLSGVEVW</sequence>
<evidence type="ECO:0000256" key="1">
    <source>
        <dbReference type="SAM" id="MobiDB-lite"/>
    </source>
</evidence>
<evidence type="ECO:0000313" key="3">
    <source>
        <dbReference type="EMBL" id="KAF9523417.1"/>
    </source>
</evidence>
<keyword evidence="2" id="KW-0812">Transmembrane</keyword>
<dbReference type="Proteomes" id="UP000807306">
    <property type="component" value="Unassembled WGS sequence"/>
</dbReference>
<keyword evidence="2" id="KW-1133">Transmembrane helix</keyword>
<proteinExistence type="predicted"/>
<comment type="caution">
    <text evidence="3">The sequence shown here is derived from an EMBL/GenBank/DDBJ whole genome shotgun (WGS) entry which is preliminary data.</text>
</comment>
<feature type="transmembrane region" description="Helical" evidence="2">
    <location>
        <begin position="369"/>
        <end position="392"/>
    </location>
</feature>
<dbReference type="OrthoDB" id="3261666at2759"/>
<feature type="compositionally biased region" description="Pro residues" evidence="1">
    <location>
        <begin position="128"/>
        <end position="138"/>
    </location>
</feature>
<organism evidence="3 4">
    <name type="scientific">Crepidotus variabilis</name>
    <dbReference type="NCBI Taxonomy" id="179855"/>
    <lineage>
        <taxon>Eukaryota</taxon>
        <taxon>Fungi</taxon>
        <taxon>Dikarya</taxon>
        <taxon>Basidiomycota</taxon>
        <taxon>Agaricomycotina</taxon>
        <taxon>Agaricomycetes</taxon>
        <taxon>Agaricomycetidae</taxon>
        <taxon>Agaricales</taxon>
        <taxon>Agaricineae</taxon>
        <taxon>Crepidotaceae</taxon>
        <taxon>Crepidotus</taxon>
    </lineage>
</organism>
<feature type="region of interest" description="Disordered" evidence="1">
    <location>
        <begin position="1"/>
        <end position="317"/>
    </location>
</feature>
<keyword evidence="4" id="KW-1185">Reference proteome</keyword>
<feature type="compositionally biased region" description="Pro residues" evidence="1">
    <location>
        <begin position="159"/>
        <end position="180"/>
    </location>
</feature>
<evidence type="ECO:0000313" key="4">
    <source>
        <dbReference type="Proteomes" id="UP000807306"/>
    </source>
</evidence>
<accession>A0A9P6E6G7</accession>
<name>A0A9P6E6G7_9AGAR</name>
<protein>
    <submittedName>
        <fullName evidence="3">Uncharacterized protein</fullName>
    </submittedName>
</protein>
<reference evidence="3" key="1">
    <citation type="submission" date="2020-11" db="EMBL/GenBank/DDBJ databases">
        <authorList>
            <consortium name="DOE Joint Genome Institute"/>
            <person name="Ahrendt S."/>
            <person name="Riley R."/>
            <person name="Andreopoulos W."/>
            <person name="Labutti K."/>
            <person name="Pangilinan J."/>
            <person name="Ruiz-Duenas F.J."/>
            <person name="Barrasa J.M."/>
            <person name="Sanchez-Garcia M."/>
            <person name="Camarero S."/>
            <person name="Miyauchi S."/>
            <person name="Serrano A."/>
            <person name="Linde D."/>
            <person name="Babiker R."/>
            <person name="Drula E."/>
            <person name="Ayuso-Fernandez I."/>
            <person name="Pacheco R."/>
            <person name="Padilla G."/>
            <person name="Ferreira P."/>
            <person name="Barriuso J."/>
            <person name="Kellner H."/>
            <person name="Castanera R."/>
            <person name="Alfaro M."/>
            <person name="Ramirez L."/>
            <person name="Pisabarro A.G."/>
            <person name="Kuo A."/>
            <person name="Tritt A."/>
            <person name="Lipzen A."/>
            <person name="He G."/>
            <person name="Yan M."/>
            <person name="Ng V."/>
            <person name="Cullen D."/>
            <person name="Martin F."/>
            <person name="Rosso M.-N."/>
            <person name="Henrissat B."/>
            <person name="Hibbett D."/>
            <person name="Martinez A.T."/>
            <person name="Grigoriev I.V."/>
        </authorList>
    </citation>
    <scope>NUCLEOTIDE SEQUENCE</scope>
    <source>
        <strain evidence="3">CBS 506.95</strain>
    </source>
</reference>
<feature type="compositionally biased region" description="Acidic residues" evidence="1">
    <location>
        <begin position="91"/>
        <end position="101"/>
    </location>
</feature>
<gene>
    <name evidence="3" type="ORF">CPB83DRAFT_690915</name>
</gene>
<dbReference type="EMBL" id="MU157918">
    <property type="protein sequence ID" value="KAF9523417.1"/>
    <property type="molecule type" value="Genomic_DNA"/>
</dbReference>
<feature type="compositionally biased region" description="Pro residues" evidence="1">
    <location>
        <begin position="236"/>
        <end position="249"/>
    </location>
</feature>
<evidence type="ECO:0000256" key="2">
    <source>
        <dbReference type="SAM" id="Phobius"/>
    </source>
</evidence>